<dbReference type="SFLD" id="SFLDS00003">
    <property type="entry name" value="Haloacid_Dehalogenase"/>
    <property type="match status" value="1"/>
</dbReference>
<evidence type="ECO:0000256" key="2">
    <source>
        <dbReference type="ARBA" id="ARBA00006171"/>
    </source>
</evidence>
<keyword evidence="4" id="KW-0460">Magnesium</keyword>
<evidence type="ECO:0000256" key="1">
    <source>
        <dbReference type="ARBA" id="ARBA00001946"/>
    </source>
</evidence>
<dbReference type="InterPro" id="IPR051600">
    <property type="entry name" value="Beta-PGM-like"/>
</dbReference>
<dbReference type="Gene3D" id="1.10.150.240">
    <property type="entry name" value="Putative phosphatase, domain 2"/>
    <property type="match status" value="1"/>
</dbReference>
<dbReference type="NCBIfam" id="TIGR01509">
    <property type="entry name" value="HAD-SF-IA-v3"/>
    <property type="match status" value="1"/>
</dbReference>
<dbReference type="SUPFAM" id="SSF56784">
    <property type="entry name" value="HAD-like"/>
    <property type="match status" value="1"/>
</dbReference>
<dbReference type="PANTHER" id="PTHR46193:SF18">
    <property type="entry name" value="HEXITOL PHOSPHATASE B"/>
    <property type="match status" value="1"/>
</dbReference>
<evidence type="ECO:0000313" key="7">
    <source>
        <dbReference type="Proteomes" id="UP000625527"/>
    </source>
</evidence>
<comment type="cofactor">
    <cofactor evidence="1">
        <name>Mg(2+)</name>
        <dbReference type="ChEBI" id="CHEBI:18420"/>
    </cofactor>
</comment>
<dbReference type="Proteomes" id="UP000625527">
    <property type="component" value="Unassembled WGS sequence"/>
</dbReference>
<evidence type="ECO:0000256" key="3">
    <source>
        <dbReference type="ARBA" id="ARBA00022723"/>
    </source>
</evidence>
<comment type="caution">
    <text evidence="6">The sequence shown here is derived from an EMBL/GenBank/DDBJ whole genome shotgun (WGS) entry which is preliminary data.</text>
</comment>
<dbReference type="InterPro" id="IPR041492">
    <property type="entry name" value="HAD_2"/>
</dbReference>
<dbReference type="Pfam" id="PF13419">
    <property type="entry name" value="HAD_2"/>
    <property type="match status" value="1"/>
</dbReference>
<keyword evidence="7" id="KW-1185">Reference proteome</keyword>
<dbReference type="PRINTS" id="PR00413">
    <property type="entry name" value="HADHALOGNASE"/>
</dbReference>
<evidence type="ECO:0000256" key="5">
    <source>
        <dbReference type="ARBA" id="ARBA00023277"/>
    </source>
</evidence>
<dbReference type="SFLD" id="SFLDG01129">
    <property type="entry name" value="C1.5:_HAD__Beta-PGM__Phosphata"/>
    <property type="match status" value="1"/>
</dbReference>
<dbReference type="InterPro" id="IPR036412">
    <property type="entry name" value="HAD-like_sf"/>
</dbReference>
<evidence type="ECO:0000256" key="4">
    <source>
        <dbReference type="ARBA" id="ARBA00022842"/>
    </source>
</evidence>
<dbReference type="EMBL" id="JADAQT010000097">
    <property type="protein sequence ID" value="MBE1877167.1"/>
    <property type="molecule type" value="Genomic_DNA"/>
</dbReference>
<dbReference type="InterPro" id="IPR023198">
    <property type="entry name" value="PGP-like_dom2"/>
</dbReference>
<keyword evidence="3" id="KW-0479">Metal-binding</keyword>
<proteinExistence type="inferred from homology"/>
<dbReference type="InterPro" id="IPR006439">
    <property type="entry name" value="HAD-SF_hydro_IA"/>
</dbReference>
<keyword evidence="5" id="KW-0119">Carbohydrate metabolism</keyword>
<name>A0ABR9N0I1_9MICO</name>
<protein>
    <submittedName>
        <fullName evidence="6">HAD family phosphatase</fullName>
    </submittedName>
</protein>
<comment type="similarity">
    <text evidence="2">Belongs to the HAD-like hydrolase superfamily. CbbY/CbbZ/Gph/YieH family.</text>
</comment>
<evidence type="ECO:0000313" key="6">
    <source>
        <dbReference type="EMBL" id="MBE1877167.1"/>
    </source>
</evidence>
<dbReference type="InterPro" id="IPR023214">
    <property type="entry name" value="HAD_sf"/>
</dbReference>
<gene>
    <name evidence="6" type="ORF">IHE71_15850</name>
</gene>
<dbReference type="RefSeq" id="WP_192863720.1">
    <property type="nucleotide sequence ID" value="NZ_JADAQT010000097.1"/>
</dbReference>
<dbReference type="PANTHER" id="PTHR46193">
    <property type="entry name" value="6-PHOSPHOGLUCONATE PHOSPHATASE"/>
    <property type="match status" value="1"/>
</dbReference>
<organism evidence="6 7">
    <name type="scientific">Myceligenerans pegani</name>
    <dbReference type="NCBI Taxonomy" id="2776917"/>
    <lineage>
        <taxon>Bacteria</taxon>
        <taxon>Bacillati</taxon>
        <taxon>Actinomycetota</taxon>
        <taxon>Actinomycetes</taxon>
        <taxon>Micrococcales</taxon>
        <taxon>Promicromonosporaceae</taxon>
        <taxon>Myceligenerans</taxon>
    </lineage>
</organism>
<sequence>MTDRLMYEISPAELIDRIAIETLIATRHPDQETQSEALRRLELLHPLEGTVVGSMAQSQRPVLDAFVAALQATNRRLWLAESRLRELDWSADGKREYFTLSRSLFLTNVRRSAIKNKIDMLLGIKGSRKKHYDAGAPTAGNAPILSAPHFAILFDLDGVLVDTEPLKARAHALVAEDIGIKGTTDFSELVGQSLSSIAGQIMSESGRAQSSDDYVKRFHARYAELLSETVPPIAGGPEVISHLRHSSILVGVVTSSTAFECETALRSARYEPSEFDVLISADDVGRAKPDPAPYLAGMEALLVKPRDCIVVEDSISGVTAALAAGARKVFHLQGNSAGSERLECLDDIPKMPFVRNVPLLDIP</sequence>
<dbReference type="CDD" id="cd07505">
    <property type="entry name" value="HAD_BPGM-like"/>
    <property type="match status" value="1"/>
</dbReference>
<dbReference type="Gene3D" id="3.40.50.1000">
    <property type="entry name" value="HAD superfamily/HAD-like"/>
    <property type="match status" value="1"/>
</dbReference>
<reference evidence="6 7" key="1">
    <citation type="submission" date="2020-10" db="EMBL/GenBank/DDBJ databases">
        <title>Myceligenerans pegani sp. nov., an endophytic actinomycete isolated from Peganum harmala L. in Xinjiang, China.</title>
        <authorList>
            <person name="Xin L."/>
        </authorList>
    </citation>
    <scope>NUCLEOTIDE SEQUENCE [LARGE SCALE GENOMIC DNA]</scope>
    <source>
        <strain evidence="6 7">TRM65318</strain>
    </source>
</reference>
<accession>A0ABR9N0I1</accession>